<dbReference type="GO" id="GO:0005829">
    <property type="term" value="C:cytosol"/>
    <property type="evidence" value="ECO:0007669"/>
    <property type="project" value="TreeGrafter"/>
</dbReference>
<dbReference type="GO" id="GO:0006457">
    <property type="term" value="P:protein folding"/>
    <property type="evidence" value="ECO:0007669"/>
    <property type="project" value="TreeGrafter"/>
</dbReference>
<dbReference type="Pfam" id="PF00160">
    <property type="entry name" value="Pro_isomerase"/>
    <property type="match status" value="1"/>
</dbReference>
<feature type="region of interest" description="Disordered" evidence="2">
    <location>
        <begin position="219"/>
        <end position="238"/>
    </location>
</feature>
<dbReference type="PANTHER" id="PTHR11071:SF561">
    <property type="entry name" value="PEPTIDYL-PROLYL CIS-TRANS ISOMERASE D-RELATED"/>
    <property type="match status" value="1"/>
</dbReference>
<dbReference type="GO" id="GO:0016018">
    <property type="term" value="F:cyclosporin A binding"/>
    <property type="evidence" value="ECO:0007669"/>
    <property type="project" value="TreeGrafter"/>
</dbReference>
<evidence type="ECO:0000256" key="2">
    <source>
        <dbReference type="SAM" id="MobiDB-lite"/>
    </source>
</evidence>
<gene>
    <name evidence="4" type="ORF">g.5561</name>
</gene>
<dbReference type="InterPro" id="IPR029000">
    <property type="entry name" value="Cyclophilin-like_dom_sf"/>
</dbReference>
<feature type="compositionally biased region" description="Low complexity" evidence="2">
    <location>
        <begin position="289"/>
        <end position="304"/>
    </location>
</feature>
<dbReference type="SUPFAM" id="SSF50891">
    <property type="entry name" value="Cyclophilin-like"/>
    <property type="match status" value="1"/>
</dbReference>
<comment type="similarity">
    <text evidence="1">Belongs to the cyclophilin-type PPIase family.</text>
</comment>
<dbReference type="AlphaFoldDB" id="A0A1D2A0T9"/>
<name>A0A1D2A0T9_AUXPR</name>
<dbReference type="Gene3D" id="2.40.100.10">
    <property type="entry name" value="Cyclophilin-like"/>
    <property type="match status" value="1"/>
</dbReference>
<evidence type="ECO:0000256" key="1">
    <source>
        <dbReference type="ARBA" id="ARBA00007365"/>
    </source>
</evidence>
<dbReference type="InterPro" id="IPR002130">
    <property type="entry name" value="Cyclophilin-type_PPIase_dom"/>
</dbReference>
<proteinExistence type="inferred from homology"/>
<dbReference type="PANTHER" id="PTHR11071">
    <property type="entry name" value="PEPTIDYL-PROLYL CIS-TRANS ISOMERASE"/>
    <property type="match status" value="1"/>
</dbReference>
<reference evidence="4" key="1">
    <citation type="submission" date="2015-08" db="EMBL/GenBank/DDBJ databases">
        <authorList>
            <person name="Babu N.S."/>
            <person name="Beckwith C.J."/>
            <person name="Beseler K.G."/>
            <person name="Brison A."/>
            <person name="Carone J.V."/>
            <person name="Caskin T.P."/>
            <person name="Diamond M."/>
            <person name="Durham M.E."/>
            <person name="Foxe J.M."/>
            <person name="Go M."/>
            <person name="Henderson B.A."/>
            <person name="Jones I.B."/>
            <person name="McGettigan J.A."/>
            <person name="Micheletti S.J."/>
            <person name="Nasrallah M.E."/>
            <person name="Ortiz D."/>
            <person name="Piller C.R."/>
            <person name="Privatt S.R."/>
            <person name="Schneider S.L."/>
            <person name="Sharp S."/>
            <person name="Smith T.C."/>
            <person name="Stanton J.D."/>
            <person name="Ullery H.E."/>
            <person name="Wilson R.J."/>
            <person name="Serrano M.G."/>
            <person name="Buck G."/>
            <person name="Lee V."/>
            <person name="Wang Y."/>
            <person name="Carvalho R."/>
            <person name="Voegtly L."/>
            <person name="Shi R."/>
            <person name="Duckworth R."/>
            <person name="Johnson A."/>
            <person name="Loviza R."/>
            <person name="Walstead R."/>
            <person name="Shah Z."/>
            <person name="Kiflezghi M."/>
            <person name="Wade K."/>
            <person name="Ball S.L."/>
            <person name="Bradley K.W."/>
            <person name="Asai D.J."/>
            <person name="Bowman C.A."/>
            <person name="Russell D.A."/>
            <person name="Pope W.H."/>
            <person name="Jacobs-Sera D."/>
            <person name="Hendrix R.W."/>
            <person name="Hatfull G.F."/>
        </authorList>
    </citation>
    <scope>NUCLEOTIDE SEQUENCE</scope>
</reference>
<accession>A0A1D2A0T9</accession>
<feature type="region of interest" description="Disordered" evidence="2">
    <location>
        <begin position="259"/>
        <end position="304"/>
    </location>
</feature>
<feature type="domain" description="PPIase cyclophilin-type" evidence="3">
    <location>
        <begin position="68"/>
        <end position="214"/>
    </location>
</feature>
<evidence type="ECO:0000259" key="3">
    <source>
        <dbReference type="PROSITE" id="PS50072"/>
    </source>
</evidence>
<organism evidence="4">
    <name type="scientific">Auxenochlorella protothecoides</name>
    <name type="common">Green microalga</name>
    <name type="synonym">Chlorella protothecoides</name>
    <dbReference type="NCBI Taxonomy" id="3075"/>
    <lineage>
        <taxon>Eukaryota</taxon>
        <taxon>Viridiplantae</taxon>
        <taxon>Chlorophyta</taxon>
        <taxon>core chlorophytes</taxon>
        <taxon>Trebouxiophyceae</taxon>
        <taxon>Chlorellales</taxon>
        <taxon>Chlorellaceae</taxon>
        <taxon>Auxenochlorella</taxon>
    </lineage>
</organism>
<dbReference type="EMBL" id="GDKF01005835">
    <property type="protein sequence ID" value="JAT72787.1"/>
    <property type="molecule type" value="Transcribed_RNA"/>
</dbReference>
<dbReference type="GO" id="GO:0003755">
    <property type="term" value="F:peptidyl-prolyl cis-trans isomerase activity"/>
    <property type="evidence" value="ECO:0007669"/>
    <property type="project" value="InterPro"/>
</dbReference>
<protein>
    <recommendedName>
        <fullName evidence="3">PPIase cyclophilin-type domain-containing protein</fullName>
    </recommendedName>
</protein>
<sequence>MGKGGTKFCGDAVGVRLKSVGYTLKDAKKDMESFLQTGHHPEVERLKTKQANAVVLLPEASTARPHVYMDLTISGKPAGRLVIELFEDIAPGPAALFRNRCAGASADSFQGSHIYKLVREQAAWGGHRPKRTKAGVHIRSHPSLRHSEKGAVSLARSGADFLWAFNRALHLDETHAVVGRVTEASLLLLDRLNGSATQPDDSPTSRVAVARCGLTDAAGSVELAGPGPEGAPTDETPEAARTRLAREAEAARLGLREALATGLDRKRKAGEEDGRPKGVAPGRRGMMESLLGGSDSDSAASDSA</sequence>
<evidence type="ECO:0000313" key="4">
    <source>
        <dbReference type="EMBL" id="JAT72787.1"/>
    </source>
</evidence>
<dbReference type="PROSITE" id="PS50072">
    <property type="entry name" value="CSA_PPIASE_2"/>
    <property type="match status" value="1"/>
</dbReference>